<accession>A0A076FI77</accession>
<dbReference type="GeneID" id="20041474"/>
<gene>
    <name evidence="1" type="ORF">AaV_058</name>
</gene>
<keyword evidence="2" id="KW-1185">Reference proteome</keyword>
<dbReference type="RefSeq" id="YP_009052136.1">
    <property type="nucleotide sequence ID" value="NC_024697.1"/>
</dbReference>
<proteinExistence type="predicted"/>
<sequence length="258" mass="30137">MTKKNIVSFCLYGSLNKYLHGIIEAVVSYKIFFISWDIRIYVCSKLKNHKVISILNGLDVEIVFVEQKSIKDESNEMMYYRFEPMFEDDIQYFLSRDADSRASAREFEMVQKFMKSGKTLHSILDQGSHGNIMGGMFGANVEQLKKYEIKHFTEFINPRIEKEGGVRRGSDQTWLRIIFSPVVNKFDAYVSLNEDVIKVNERRNIKKNDIILLNKTKIIECAYDVTKHCSEFVGRQVNVDHTPNDIKMRNNVYLPITF</sequence>
<reference evidence="1 2" key="1">
    <citation type="journal article" date="2014" name="Virology">
        <title>Genome of brown tide virus (AaV), the little giant of the Megaviridae, elucidates NCLDV genome expansion and host-virus coevolution.</title>
        <authorList>
            <person name="Moniruzzaman M."/>
            <person name="LeCleir G.R."/>
            <person name="Brown C.M."/>
            <person name="Gobler C.J."/>
            <person name="Bidle K.D."/>
            <person name="Wilson W.H."/>
            <person name="Wilhelm S.W."/>
        </authorList>
    </citation>
    <scope>NUCLEOTIDE SEQUENCE [LARGE SCALE GENOMIC DNA]</scope>
    <source>
        <strain evidence="1">BtV-01</strain>
    </source>
</reference>
<evidence type="ECO:0000313" key="1">
    <source>
        <dbReference type="EMBL" id="AII17156.1"/>
    </source>
</evidence>
<dbReference type="Proteomes" id="UP000028667">
    <property type="component" value="Segment"/>
</dbReference>
<name>A0A076FI77_9VIRU</name>
<organism evidence="1 2">
    <name type="scientific">Aureococcus anophagefferens virus</name>
    <dbReference type="NCBI Taxonomy" id="1474867"/>
    <lineage>
        <taxon>Viruses</taxon>
        <taxon>Varidnaviria</taxon>
        <taxon>Bamfordvirae</taxon>
        <taxon>Nucleocytoviricota</taxon>
        <taxon>Megaviricetes</taxon>
        <taxon>Imitervirales</taxon>
        <taxon>Schizomimiviridae</taxon>
        <taxon>Kratosvirus</taxon>
        <taxon>Kratosvirus quantuckense</taxon>
    </lineage>
</organism>
<dbReference type="KEGG" id="vg:20041474"/>
<protein>
    <submittedName>
        <fullName evidence="1">Putative tetracorticopeptide domain containing protein</fullName>
    </submittedName>
</protein>
<dbReference type="EMBL" id="KJ645900">
    <property type="protein sequence ID" value="AII17156.1"/>
    <property type="molecule type" value="Genomic_DNA"/>
</dbReference>
<evidence type="ECO:0000313" key="2">
    <source>
        <dbReference type="Proteomes" id="UP000028667"/>
    </source>
</evidence>